<keyword evidence="10" id="KW-1185">Reference proteome</keyword>
<dbReference type="InterPro" id="IPR018629">
    <property type="entry name" value="XK-rel"/>
</dbReference>
<dbReference type="EMBL" id="JACVVK020000794">
    <property type="protein sequence ID" value="KAK7445358.1"/>
    <property type="molecule type" value="Genomic_DNA"/>
</dbReference>
<proteinExistence type="inferred from homology"/>
<keyword evidence="5 7" id="KW-1133">Transmembrane helix</keyword>
<dbReference type="InterPro" id="IPR050895">
    <property type="entry name" value="XK-related_scramblase"/>
</dbReference>
<feature type="transmembrane region" description="Helical" evidence="7">
    <location>
        <begin position="163"/>
        <end position="182"/>
    </location>
</feature>
<keyword evidence="6 7" id="KW-0472">Membrane</keyword>
<keyword evidence="3" id="KW-1003">Cell membrane</keyword>
<evidence type="ECO:0000313" key="9">
    <source>
        <dbReference type="EMBL" id="KAK7445358.1"/>
    </source>
</evidence>
<dbReference type="PANTHER" id="PTHR16024:SF6">
    <property type="entry name" value="XK-RELATED PROTEIN"/>
    <property type="match status" value="1"/>
</dbReference>
<gene>
    <name evidence="9" type="ORF">BaRGS_00040346</name>
</gene>
<evidence type="ECO:0000256" key="7">
    <source>
        <dbReference type="RuleBase" id="RU910716"/>
    </source>
</evidence>
<dbReference type="GO" id="GO:0005886">
    <property type="term" value="C:plasma membrane"/>
    <property type="evidence" value="ECO:0007669"/>
    <property type="project" value="UniProtKB-SubCell"/>
</dbReference>
<evidence type="ECO:0000256" key="5">
    <source>
        <dbReference type="ARBA" id="ARBA00022989"/>
    </source>
</evidence>
<evidence type="ECO:0000313" key="10">
    <source>
        <dbReference type="Proteomes" id="UP001519460"/>
    </source>
</evidence>
<sequence>SLVTMTSRLITILGSVFMFPFSVESSKRTPSLLLIRRSVQQPSYHPSITPPPQQAQHPPIQNIPTECVSGTLRGVAILSSWASLAVTAVKFRQTYKGEVSTEYTEDKISCKLVYFLWRVCETGGRVLCIALFASTKENWVFGFVGFHFVVMFVWYVWSDSSDGVALKAIAGVLYGYIMVFYMPSHSRPSRYAFLVYYALFYMENFLMLALWAVMTSDRDAWFYIPAIVTVIVLFLLHIVTQLLYYKWVHPKAGDIEWCMKCDRETFIESVKTL</sequence>
<evidence type="ECO:0000256" key="2">
    <source>
        <dbReference type="ARBA" id="ARBA00008789"/>
    </source>
</evidence>
<reference evidence="9 10" key="1">
    <citation type="journal article" date="2023" name="Sci. Data">
        <title>Genome assembly of the Korean intertidal mud-creeper Batillaria attramentaria.</title>
        <authorList>
            <person name="Patra A.K."/>
            <person name="Ho P.T."/>
            <person name="Jun S."/>
            <person name="Lee S.J."/>
            <person name="Kim Y."/>
            <person name="Won Y.J."/>
        </authorList>
    </citation>
    <scope>NUCLEOTIDE SEQUENCE [LARGE SCALE GENOMIC DNA]</scope>
    <source>
        <strain evidence="9">Wonlab-2016</strain>
    </source>
</reference>
<dbReference type="Proteomes" id="UP001519460">
    <property type="component" value="Unassembled WGS sequence"/>
</dbReference>
<protein>
    <recommendedName>
        <fullName evidence="7">XK-related protein</fullName>
    </recommendedName>
</protein>
<comment type="similarity">
    <text evidence="2 7">Belongs to the XK family.</text>
</comment>
<evidence type="ECO:0000256" key="6">
    <source>
        <dbReference type="ARBA" id="ARBA00023136"/>
    </source>
</evidence>
<feature type="transmembrane region" description="Helical" evidence="7">
    <location>
        <begin position="139"/>
        <end position="157"/>
    </location>
</feature>
<feature type="non-terminal residue" evidence="9">
    <location>
        <position position="1"/>
    </location>
</feature>
<feature type="transmembrane region" description="Helical" evidence="7">
    <location>
        <begin position="194"/>
        <end position="214"/>
    </location>
</feature>
<name>A0ABD0J0N8_9CAEN</name>
<dbReference type="AlphaFoldDB" id="A0ABD0J0N8"/>
<accession>A0ABD0J0N8</accession>
<keyword evidence="4 7" id="KW-0812">Transmembrane</keyword>
<dbReference type="PANTHER" id="PTHR16024">
    <property type="entry name" value="XK-RELATED PROTEIN"/>
    <property type="match status" value="1"/>
</dbReference>
<organism evidence="9 10">
    <name type="scientific">Batillaria attramentaria</name>
    <dbReference type="NCBI Taxonomy" id="370345"/>
    <lineage>
        <taxon>Eukaryota</taxon>
        <taxon>Metazoa</taxon>
        <taxon>Spiralia</taxon>
        <taxon>Lophotrochozoa</taxon>
        <taxon>Mollusca</taxon>
        <taxon>Gastropoda</taxon>
        <taxon>Caenogastropoda</taxon>
        <taxon>Sorbeoconcha</taxon>
        <taxon>Cerithioidea</taxon>
        <taxon>Batillariidae</taxon>
        <taxon>Batillaria</taxon>
    </lineage>
</organism>
<feature type="transmembrane region" description="Helical" evidence="7">
    <location>
        <begin position="220"/>
        <end position="245"/>
    </location>
</feature>
<evidence type="ECO:0000256" key="8">
    <source>
        <dbReference type="SAM" id="SignalP"/>
    </source>
</evidence>
<feature type="signal peptide" evidence="8">
    <location>
        <begin position="1"/>
        <end position="25"/>
    </location>
</feature>
<evidence type="ECO:0000256" key="1">
    <source>
        <dbReference type="ARBA" id="ARBA00004651"/>
    </source>
</evidence>
<feature type="chain" id="PRO_5044820585" description="XK-related protein" evidence="8">
    <location>
        <begin position="26"/>
        <end position="273"/>
    </location>
</feature>
<comment type="caution">
    <text evidence="9">The sequence shown here is derived from an EMBL/GenBank/DDBJ whole genome shotgun (WGS) entry which is preliminary data.</text>
</comment>
<evidence type="ECO:0000256" key="4">
    <source>
        <dbReference type="ARBA" id="ARBA00022692"/>
    </source>
</evidence>
<dbReference type="Pfam" id="PF09815">
    <property type="entry name" value="XK-related"/>
    <property type="match status" value="1"/>
</dbReference>
<keyword evidence="8" id="KW-0732">Signal</keyword>
<evidence type="ECO:0000256" key="3">
    <source>
        <dbReference type="ARBA" id="ARBA00022475"/>
    </source>
</evidence>
<comment type="subcellular location">
    <subcellularLocation>
        <location evidence="1">Cell membrane</location>
        <topology evidence="1">Multi-pass membrane protein</topology>
    </subcellularLocation>
    <subcellularLocation>
        <location evidence="7">Membrane</location>
        <topology evidence="7">Multi-pass membrane protein</topology>
    </subcellularLocation>
</comment>